<dbReference type="NCBIfam" id="TIGR00707">
    <property type="entry name" value="argD"/>
    <property type="match status" value="1"/>
</dbReference>
<dbReference type="FunFam" id="3.40.640.10:FF:000004">
    <property type="entry name" value="Acetylornithine aminotransferase"/>
    <property type="match status" value="1"/>
</dbReference>
<keyword evidence="4 8" id="KW-0808">Transferase</keyword>
<dbReference type="Proteomes" id="UP000198374">
    <property type="component" value="Unassembled WGS sequence"/>
</dbReference>
<accession>A0A1Z5IAH7</accession>
<comment type="caution">
    <text evidence="8">The sequence shown here is derived from an EMBL/GenBank/DDBJ whole genome shotgun (WGS) entry which is preliminary data.</text>
</comment>
<evidence type="ECO:0000313" key="9">
    <source>
        <dbReference type="Proteomes" id="UP000198374"/>
    </source>
</evidence>
<dbReference type="Gene3D" id="3.40.640.10">
    <property type="entry name" value="Type I PLP-dependent aspartate aminotransferase-like (Major domain)"/>
    <property type="match status" value="1"/>
</dbReference>
<evidence type="ECO:0000256" key="5">
    <source>
        <dbReference type="ARBA" id="ARBA00022898"/>
    </source>
</evidence>
<dbReference type="InterPro" id="IPR015421">
    <property type="entry name" value="PyrdxlP-dep_Trfase_major"/>
</dbReference>
<evidence type="ECO:0000256" key="6">
    <source>
        <dbReference type="ARBA" id="ARBA00029440"/>
    </source>
</evidence>
<comment type="pathway">
    <text evidence="6">Amino-acid biosynthesis.</text>
</comment>
<dbReference type="InterPro" id="IPR050103">
    <property type="entry name" value="Class-III_PLP-dep_AT"/>
</dbReference>
<protein>
    <submittedName>
        <fullName evidence="8">Acetylornithine aminotransferase</fullName>
    </submittedName>
</protein>
<keyword evidence="3" id="KW-0028">Amino-acid biosynthesis</keyword>
<evidence type="ECO:0000313" key="8">
    <source>
        <dbReference type="EMBL" id="GAW98816.1"/>
    </source>
</evidence>
<dbReference type="PANTHER" id="PTHR11986">
    <property type="entry name" value="AMINOTRANSFERASE CLASS III"/>
    <property type="match status" value="1"/>
</dbReference>
<keyword evidence="5 7" id="KW-0663">Pyridoxal phosphate</keyword>
<keyword evidence="2 8" id="KW-0032">Aminotransferase</keyword>
<dbReference type="InterPro" id="IPR049704">
    <property type="entry name" value="Aminotrans_3_PPA_site"/>
</dbReference>
<dbReference type="AlphaFoldDB" id="A0A1Z5IAH7"/>
<dbReference type="InterPro" id="IPR004636">
    <property type="entry name" value="AcOrn/SuccOrn_fam"/>
</dbReference>
<proteinExistence type="inferred from homology"/>
<dbReference type="GO" id="GO:0042802">
    <property type="term" value="F:identical protein binding"/>
    <property type="evidence" value="ECO:0007669"/>
    <property type="project" value="TreeGrafter"/>
</dbReference>
<keyword evidence="9" id="KW-1185">Reference proteome</keyword>
<dbReference type="GO" id="GO:0030170">
    <property type="term" value="F:pyridoxal phosphate binding"/>
    <property type="evidence" value="ECO:0007669"/>
    <property type="project" value="InterPro"/>
</dbReference>
<dbReference type="InterPro" id="IPR005814">
    <property type="entry name" value="Aminotrans_3"/>
</dbReference>
<dbReference type="NCBIfam" id="NF002797">
    <property type="entry name" value="PRK02936.1"/>
    <property type="match status" value="1"/>
</dbReference>
<evidence type="ECO:0000256" key="3">
    <source>
        <dbReference type="ARBA" id="ARBA00022605"/>
    </source>
</evidence>
<gene>
    <name evidence="8" type="primary">argD</name>
    <name evidence="8" type="ORF">IWT30_00775</name>
</gene>
<dbReference type="Gene3D" id="3.90.1150.10">
    <property type="entry name" value="Aspartate Aminotransferase, domain 1"/>
    <property type="match status" value="1"/>
</dbReference>
<dbReference type="CDD" id="cd00610">
    <property type="entry name" value="OAT_like"/>
    <property type="match status" value="1"/>
</dbReference>
<dbReference type="PIRSF" id="PIRSF000521">
    <property type="entry name" value="Transaminase_4ab_Lys_Orn"/>
    <property type="match status" value="1"/>
</dbReference>
<dbReference type="EMBL" id="BCMF01000003">
    <property type="protein sequence ID" value="GAW98816.1"/>
    <property type="molecule type" value="Genomic_DNA"/>
</dbReference>
<comment type="similarity">
    <text evidence="7">Belongs to the class-III pyridoxal-phosphate-dependent aminotransferase family.</text>
</comment>
<evidence type="ECO:0000256" key="2">
    <source>
        <dbReference type="ARBA" id="ARBA00022576"/>
    </source>
</evidence>
<reference evidence="8 9" key="1">
    <citation type="submission" date="2015-11" db="EMBL/GenBank/DDBJ databases">
        <title>Draft genome sequences of new species of the genus Lactobacillus isolated from orchardgrass silage.</title>
        <authorList>
            <person name="Tohno M."/>
            <person name="Tanizawa Y."/>
            <person name="Arita M."/>
        </authorList>
    </citation>
    <scope>NUCLEOTIDE SEQUENCE [LARGE SCALE GENOMIC DNA]</scope>
    <source>
        <strain evidence="8 9">IWT30</strain>
    </source>
</reference>
<evidence type="ECO:0000256" key="4">
    <source>
        <dbReference type="ARBA" id="ARBA00022679"/>
    </source>
</evidence>
<dbReference type="SUPFAM" id="SSF53383">
    <property type="entry name" value="PLP-dependent transferases"/>
    <property type="match status" value="1"/>
</dbReference>
<evidence type="ECO:0000256" key="1">
    <source>
        <dbReference type="ARBA" id="ARBA00001933"/>
    </source>
</evidence>
<organism evidence="8 9">
    <name type="scientific">Secundilactobacillus mixtipabuli</name>
    <dbReference type="NCBI Taxonomy" id="1435342"/>
    <lineage>
        <taxon>Bacteria</taxon>
        <taxon>Bacillati</taxon>
        <taxon>Bacillota</taxon>
        <taxon>Bacilli</taxon>
        <taxon>Lactobacillales</taxon>
        <taxon>Lactobacillaceae</taxon>
        <taxon>Secundilactobacillus</taxon>
    </lineage>
</organism>
<dbReference type="Pfam" id="PF00202">
    <property type="entry name" value="Aminotran_3"/>
    <property type="match status" value="1"/>
</dbReference>
<name>A0A1Z5IAH7_9LACO</name>
<dbReference type="OrthoDB" id="9807885at2"/>
<evidence type="ECO:0000256" key="7">
    <source>
        <dbReference type="RuleBase" id="RU003560"/>
    </source>
</evidence>
<dbReference type="GO" id="GO:0008483">
    <property type="term" value="F:transaminase activity"/>
    <property type="evidence" value="ECO:0007669"/>
    <property type="project" value="UniProtKB-KW"/>
</dbReference>
<dbReference type="PANTHER" id="PTHR11986:SF79">
    <property type="entry name" value="ACETYLORNITHINE AMINOTRANSFERASE, MITOCHONDRIAL"/>
    <property type="match status" value="1"/>
</dbReference>
<dbReference type="InterPro" id="IPR015424">
    <property type="entry name" value="PyrdxlP-dep_Trfase"/>
</dbReference>
<sequence length="382" mass="41079">MSMTHVFPTYDRFDFEPISGNGVVVTDDQGQDYLDFTSGIGVCNFGYENTKIQNAVSVQLTKMWHISNLYQNHLQEAVAELLVGDEDKLVFFANSGTEANEAALKLARKATGKSKVLSFNHSFHGRTYGSMSMTGNDHIKEGFAPLVPDISFVDYNDEASLDAITDDLAAVILEVIQGEGGVIVGDQDWLHAVQAKCKATNTLFIIDEVQTGIGRTGYKFAYQGVGLDPDIVTSAKALANGLPVGAMIGKANLGPAFGPGTHGSTFAGNPLTMSAAQAVLTQLTPAFLEEVRDKAASVWDELDRFDDLKIVKSVSGRGLMIGIHLTADVAVNDVIKALHQKGLLTLSAVGNTLRLLPPLVMSKSDLLSGLHTIYQTLEEQDK</sequence>
<dbReference type="RefSeq" id="WP_089108615.1">
    <property type="nucleotide sequence ID" value="NZ_BCMF01000003.1"/>
</dbReference>
<dbReference type="PROSITE" id="PS00600">
    <property type="entry name" value="AA_TRANSFER_CLASS_3"/>
    <property type="match status" value="1"/>
</dbReference>
<dbReference type="InterPro" id="IPR015422">
    <property type="entry name" value="PyrdxlP-dep_Trfase_small"/>
</dbReference>
<comment type="cofactor">
    <cofactor evidence="1">
        <name>pyridoxal 5'-phosphate</name>
        <dbReference type="ChEBI" id="CHEBI:597326"/>
    </cofactor>
</comment>
<dbReference type="GO" id="GO:0006526">
    <property type="term" value="P:L-arginine biosynthetic process"/>
    <property type="evidence" value="ECO:0007669"/>
    <property type="project" value="UniProtKB-ARBA"/>
</dbReference>